<protein>
    <submittedName>
        <fullName evidence="1">Uncharacterized protein</fullName>
    </submittedName>
</protein>
<gene>
    <name evidence="1" type="ORF">KPL71_023068</name>
</gene>
<organism evidence="1 2">
    <name type="scientific">Citrus sinensis</name>
    <name type="common">Sweet orange</name>
    <name type="synonym">Citrus aurantium var. sinensis</name>
    <dbReference type="NCBI Taxonomy" id="2711"/>
    <lineage>
        <taxon>Eukaryota</taxon>
        <taxon>Viridiplantae</taxon>
        <taxon>Streptophyta</taxon>
        <taxon>Embryophyta</taxon>
        <taxon>Tracheophyta</taxon>
        <taxon>Spermatophyta</taxon>
        <taxon>Magnoliopsida</taxon>
        <taxon>eudicotyledons</taxon>
        <taxon>Gunneridae</taxon>
        <taxon>Pentapetalae</taxon>
        <taxon>rosids</taxon>
        <taxon>malvids</taxon>
        <taxon>Sapindales</taxon>
        <taxon>Rutaceae</taxon>
        <taxon>Aurantioideae</taxon>
        <taxon>Citrus</taxon>
    </lineage>
</organism>
<name>A0ACB8IGG8_CITSI</name>
<evidence type="ECO:0000313" key="2">
    <source>
        <dbReference type="Proteomes" id="UP000829398"/>
    </source>
</evidence>
<keyword evidence="2" id="KW-1185">Reference proteome</keyword>
<accession>A0ACB8IGG8</accession>
<evidence type="ECO:0000313" key="1">
    <source>
        <dbReference type="EMBL" id="KAH9696157.1"/>
    </source>
</evidence>
<reference evidence="2" key="1">
    <citation type="journal article" date="2023" name="Hortic. Res.">
        <title>A chromosome-level phased genome enabling allele-level studies in sweet orange: a case study on citrus Huanglongbing tolerance.</title>
        <authorList>
            <person name="Wu B."/>
            <person name="Yu Q."/>
            <person name="Deng Z."/>
            <person name="Duan Y."/>
            <person name="Luo F."/>
            <person name="Gmitter F. Jr."/>
        </authorList>
    </citation>
    <scope>NUCLEOTIDE SEQUENCE [LARGE SCALE GENOMIC DNA]</scope>
    <source>
        <strain evidence="2">cv. Valencia</strain>
    </source>
</reference>
<dbReference type="Proteomes" id="UP000829398">
    <property type="component" value="Chromosome 8"/>
</dbReference>
<sequence length="146" mass="16312">MLNTHFWGCYQVIWFMVVVSFLLFHIHLSVSYRRGKKELKLCFVFPAEHKGTEAFRALVPPGKDPPPPLGGHTLLGEAVDDAAVFCSTMLTSSYPVRVDVPIRPLLALVERVLMVDGSVPRSLSSLMTTMQQQSVCVELPVLHLYS</sequence>
<proteinExistence type="predicted"/>
<dbReference type="EMBL" id="CM039177">
    <property type="protein sequence ID" value="KAH9696157.1"/>
    <property type="molecule type" value="Genomic_DNA"/>
</dbReference>
<comment type="caution">
    <text evidence="1">The sequence shown here is derived from an EMBL/GenBank/DDBJ whole genome shotgun (WGS) entry which is preliminary data.</text>
</comment>